<proteinExistence type="predicted"/>
<evidence type="ECO:0000313" key="2">
    <source>
        <dbReference type="Proteomes" id="UP000722165"/>
    </source>
</evidence>
<organism evidence="1 2">
    <name type="scientific">Advenella alkanexedens</name>
    <dbReference type="NCBI Taxonomy" id="1481665"/>
    <lineage>
        <taxon>Bacteria</taxon>
        <taxon>Pseudomonadati</taxon>
        <taxon>Pseudomonadota</taxon>
        <taxon>Betaproteobacteria</taxon>
        <taxon>Burkholderiales</taxon>
        <taxon>Alcaligenaceae</taxon>
    </lineage>
</organism>
<comment type="caution">
    <text evidence="1">The sequence shown here is derived from an EMBL/GenBank/DDBJ whole genome shotgun (WGS) entry which is preliminary data.</text>
</comment>
<gene>
    <name evidence="1" type="ORF">KU392_06920</name>
</gene>
<dbReference type="Proteomes" id="UP000722165">
    <property type="component" value="Unassembled WGS sequence"/>
</dbReference>
<dbReference type="RefSeq" id="WP_169295151.1">
    <property type="nucleotide sequence ID" value="NZ_CP130490.1"/>
</dbReference>
<evidence type="ECO:0000313" key="1">
    <source>
        <dbReference type="EMBL" id="MBV4396986.1"/>
    </source>
</evidence>
<dbReference type="EMBL" id="JAHSPR010000004">
    <property type="protein sequence ID" value="MBV4396986.1"/>
    <property type="molecule type" value="Genomic_DNA"/>
</dbReference>
<reference evidence="1 2" key="1">
    <citation type="submission" date="2021-06" db="EMBL/GenBank/DDBJ databases">
        <authorList>
            <person name="Lu T."/>
            <person name="Wang Q."/>
            <person name="Han X."/>
        </authorList>
    </citation>
    <scope>NUCLEOTIDE SEQUENCE [LARGE SCALE GENOMIC DNA]</scope>
    <source>
        <strain evidence="1 2">LAM0050</strain>
    </source>
</reference>
<name>A0ABS6NP83_9BURK</name>
<sequence length="45" mass="5029">MLEKVPGMIGLLMQNKLSVVFDQYGKPEKNSHLMVAIFHSLTGII</sequence>
<protein>
    <submittedName>
        <fullName evidence="1">Uncharacterized protein</fullName>
    </submittedName>
</protein>
<keyword evidence="2" id="KW-1185">Reference proteome</keyword>
<accession>A0ABS6NP83</accession>